<sequence>MKNTIFVSLTIIAGCAPLQQAPLMYTSKQVFGVDISAPTTESTGVTMNLGFKNVDAAYVPVAVSKKSEDGGKDIIPITASYGKGDGRAEEKDESEIQRIRVDKLREALSNEAAAATALATIKAENDAINEYDTKFAIDKDQARIFVENSKSFSPVTAERIKQSADAGNPIPADVISTMKEAQGEAQKKYDQAKGAVQGAKDELAESLYVTRRDAMSVYGSFGSSTGGNSNSITNKLGKMFSTGVAAQNLTEGIAEEGRGLAIGQFLANCIKIAEFIDNEQEKEKFSEDCAKAAIAKK</sequence>
<dbReference type="Proteomes" id="UP000515276">
    <property type="component" value="Chromosome"/>
</dbReference>
<evidence type="ECO:0000313" key="2">
    <source>
        <dbReference type="Proteomes" id="UP000515276"/>
    </source>
</evidence>
<dbReference type="PROSITE" id="PS51257">
    <property type="entry name" value="PROKAR_LIPOPROTEIN"/>
    <property type="match status" value="1"/>
</dbReference>
<name>A0A7G5DV29_9PSED</name>
<dbReference type="RefSeq" id="WP_182371313.1">
    <property type="nucleotide sequence ID" value="NZ_CP059139.1"/>
</dbReference>
<proteinExistence type="predicted"/>
<evidence type="ECO:0000313" key="1">
    <source>
        <dbReference type="EMBL" id="QMV65604.1"/>
    </source>
</evidence>
<keyword evidence="2" id="KW-1185">Reference proteome</keyword>
<dbReference type="EMBL" id="CP059139">
    <property type="protein sequence ID" value="QMV65604.1"/>
    <property type="molecule type" value="Genomic_DNA"/>
</dbReference>
<dbReference type="AlphaFoldDB" id="A0A7G5DV29"/>
<protein>
    <recommendedName>
        <fullName evidence="3">Lipoprotein</fullName>
    </recommendedName>
</protein>
<gene>
    <name evidence="1" type="ORF">HS968_11340</name>
</gene>
<evidence type="ECO:0008006" key="3">
    <source>
        <dbReference type="Google" id="ProtNLM"/>
    </source>
</evidence>
<accession>A0A7G5DV29</accession>
<reference evidence="1 2" key="1">
    <citation type="journal article" date="2020" name="G3 (Bethesda)">
        <title>CeMbio - The Caenorhabditis elegans Microbiome Resource.</title>
        <authorList>
            <person name="Dirksen P."/>
            <person name="Assie A."/>
            <person name="Zimmermann J."/>
            <person name="Zhang F."/>
            <person name="Tietje A.M."/>
            <person name="Marsh S.A."/>
            <person name="Felix M.A."/>
            <person name="Shapira M."/>
            <person name="Kaleta C."/>
            <person name="Schulenburg H."/>
            <person name="Samuel B."/>
        </authorList>
    </citation>
    <scope>NUCLEOTIDE SEQUENCE [LARGE SCALE GENOMIC DNA]</scope>
    <source>
        <strain evidence="1 2">MSPm1</strain>
    </source>
</reference>
<organism evidence="1 2">
    <name type="scientific">Pseudomonas berkeleyensis</name>
    <dbReference type="NCBI Taxonomy" id="2726956"/>
    <lineage>
        <taxon>Bacteria</taxon>
        <taxon>Pseudomonadati</taxon>
        <taxon>Pseudomonadota</taxon>
        <taxon>Gammaproteobacteria</taxon>
        <taxon>Pseudomonadales</taxon>
        <taxon>Pseudomonadaceae</taxon>
        <taxon>Pseudomonas</taxon>
    </lineage>
</organism>